<accession>A0ABU5RVA4</accession>
<protein>
    <submittedName>
        <fullName evidence="1">Uncharacterized protein</fullName>
    </submittedName>
</protein>
<dbReference type="RefSeq" id="WP_323305719.1">
    <property type="nucleotide sequence ID" value="NZ_JAYGHX010000006.1"/>
</dbReference>
<organism evidence="1 2">
    <name type="scientific">Cyanobium gracile UHCC 0139</name>
    <dbReference type="NCBI Taxonomy" id="3110308"/>
    <lineage>
        <taxon>Bacteria</taxon>
        <taxon>Bacillati</taxon>
        <taxon>Cyanobacteriota</taxon>
        <taxon>Cyanophyceae</taxon>
        <taxon>Synechococcales</taxon>
        <taxon>Prochlorococcaceae</taxon>
        <taxon>Cyanobium</taxon>
    </lineage>
</organism>
<reference evidence="1 2" key="1">
    <citation type="submission" date="2023-12" db="EMBL/GenBank/DDBJ databases">
        <title>Baltic Sea Cyanobacteria.</title>
        <authorList>
            <person name="Delbaje E."/>
            <person name="Fewer D.P."/>
            <person name="Shishido T.K."/>
        </authorList>
    </citation>
    <scope>NUCLEOTIDE SEQUENCE [LARGE SCALE GENOMIC DNA]</scope>
    <source>
        <strain evidence="1 2">UHCC 0139</strain>
    </source>
</reference>
<dbReference type="EMBL" id="JAYGHX010000006">
    <property type="protein sequence ID" value="MEA5391699.1"/>
    <property type="molecule type" value="Genomic_DNA"/>
</dbReference>
<proteinExistence type="predicted"/>
<sequence>MPRFSQPHAIVMGLGLGGVINFQPFDPDRMDIRDGRDQSQRR</sequence>
<dbReference type="Proteomes" id="UP001304461">
    <property type="component" value="Unassembled WGS sequence"/>
</dbReference>
<name>A0ABU5RVA4_9CYAN</name>
<comment type="caution">
    <text evidence="1">The sequence shown here is derived from an EMBL/GenBank/DDBJ whole genome shotgun (WGS) entry which is preliminary data.</text>
</comment>
<evidence type="ECO:0000313" key="2">
    <source>
        <dbReference type="Proteomes" id="UP001304461"/>
    </source>
</evidence>
<gene>
    <name evidence="1" type="ORF">VB738_10565</name>
</gene>
<evidence type="ECO:0000313" key="1">
    <source>
        <dbReference type="EMBL" id="MEA5391699.1"/>
    </source>
</evidence>
<keyword evidence="2" id="KW-1185">Reference proteome</keyword>